<dbReference type="GO" id="GO:0003962">
    <property type="term" value="F:cystathionine gamma-synthase activity"/>
    <property type="evidence" value="ECO:0007669"/>
    <property type="project" value="UniProtKB-EC"/>
</dbReference>
<dbReference type="CDD" id="cd00614">
    <property type="entry name" value="CGS_like"/>
    <property type="match status" value="1"/>
</dbReference>
<evidence type="ECO:0000256" key="2">
    <source>
        <dbReference type="ARBA" id="ARBA00022898"/>
    </source>
</evidence>
<feature type="modified residue" description="N6-(pyridoxal phosphate)lysine" evidence="3">
    <location>
        <position position="201"/>
    </location>
</feature>
<dbReference type="PROSITE" id="PS00868">
    <property type="entry name" value="CYS_MET_METAB_PP"/>
    <property type="match status" value="1"/>
</dbReference>
<evidence type="ECO:0000256" key="4">
    <source>
        <dbReference type="RuleBase" id="RU362118"/>
    </source>
</evidence>
<dbReference type="GO" id="GO:0030170">
    <property type="term" value="F:pyridoxal phosphate binding"/>
    <property type="evidence" value="ECO:0007669"/>
    <property type="project" value="InterPro"/>
</dbReference>
<dbReference type="RefSeq" id="WP_142943884.1">
    <property type="nucleotide sequence ID" value="NZ_VIKR01000006.1"/>
</dbReference>
<dbReference type="PIRSF" id="PIRSF001434">
    <property type="entry name" value="CGS"/>
    <property type="match status" value="1"/>
</dbReference>
<proteinExistence type="inferred from homology"/>
<dbReference type="InterPro" id="IPR015422">
    <property type="entry name" value="PyrdxlP-dep_Trfase_small"/>
</dbReference>
<keyword evidence="5" id="KW-0808">Transferase</keyword>
<dbReference type="GO" id="GO:0004123">
    <property type="term" value="F:cystathionine gamma-lyase activity"/>
    <property type="evidence" value="ECO:0007669"/>
    <property type="project" value="TreeGrafter"/>
</dbReference>
<dbReference type="NCBIfam" id="TIGR02080">
    <property type="entry name" value="O_succ_thio_ly"/>
    <property type="match status" value="1"/>
</dbReference>
<keyword evidence="2 3" id="KW-0663">Pyridoxal phosphate</keyword>
<dbReference type="GO" id="GO:0005737">
    <property type="term" value="C:cytoplasm"/>
    <property type="evidence" value="ECO:0007669"/>
    <property type="project" value="TreeGrafter"/>
</dbReference>
<accession>A0A545T2S6</accession>
<dbReference type="PANTHER" id="PTHR11808:SF75">
    <property type="entry name" value="CYSTATHIONINE GAMMA-SYNTHASE"/>
    <property type="match status" value="1"/>
</dbReference>
<dbReference type="AlphaFoldDB" id="A0A545T2S6"/>
<dbReference type="InterPro" id="IPR015421">
    <property type="entry name" value="PyrdxlP-dep_Trfase_major"/>
</dbReference>
<gene>
    <name evidence="5" type="primary">metB</name>
    <name evidence="5" type="ORF">FLL45_20230</name>
</gene>
<evidence type="ECO:0000313" key="5">
    <source>
        <dbReference type="EMBL" id="TQV71485.1"/>
    </source>
</evidence>
<dbReference type="Pfam" id="PF01053">
    <property type="entry name" value="Cys_Met_Meta_PP"/>
    <property type="match status" value="1"/>
</dbReference>
<dbReference type="OrthoDB" id="9805807at2"/>
<dbReference type="Proteomes" id="UP000317839">
    <property type="component" value="Unassembled WGS sequence"/>
</dbReference>
<dbReference type="InterPro" id="IPR000277">
    <property type="entry name" value="Cys/Met-Metab_PyrdxlP-dep_enz"/>
</dbReference>
<dbReference type="FunFam" id="3.40.640.10:FF:000038">
    <property type="entry name" value="Cystathionine gamma-synthase"/>
    <property type="match status" value="1"/>
</dbReference>
<sequence>MSFTNQHALDTLAVRAGIETDTQYGSITPPLYLSSNYSFEGFDQPRQYDYSRSGNPTRDLLGQAVAELEKGAGGVITSSGMSAIFLVLQLLKAGERILVPHDCYGGSFRLFRSFRERGLIEVDFVDQTDEEALAQALEKSPKIVWIETPSNPLLRLVDIQKVSRQAKAKNALVVVDNTFLSPIVQQPILLGADVVVHSTTKYINGHSDVVGGAVVAKDESVYEDLKWWANCTGITGAPFDSLLTLRGLRTLDVRVKRHNKNAQRVAEYLDAHPQVEKVFYPGLESHEGHEIAAKQQSGFGAMISFRLIGDLEYTKRFLKGLAVFSLAESLGGVESLICHPSTMTHAAVSQADQETAGITGNLLRISVGIENIEDILSDLDAGFNQCRLGEVKEVSNG</sequence>
<dbReference type="SUPFAM" id="SSF53383">
    <property type="entry name" value="PLP-dependent transferases"/>
    <property type="match status" value="1"/>
</dbReference>
<keyword evidence="6" id="KW-1185">Reference proteome</keyword>
<dbReference type="Gene3D" id="3.40.640.10">
    <property type="entry name" value="Type I PLP-dependent aspartate aminotransferase-like (Major domain)"/>
    <property type="match status" value="1"/>
</dbReference>
<evidence type="ECO:0000313" key="6">
    <source>
        <dbReference type="Proteomes" id="UP000317839"/>
    </source>
</evidence>
<dbReference type="InterPro" id="IPR011821">
    <property type="entry name" value="O_succ_thio_ly"/>
</dbReference>
<comment type="caution">
    <text evidence="5">The sequence shown here is derived from an EMBL/GenBank/DDBJ whole genome shotgun (WGS) entry which is preliminary data.</text>
</comment>
<comment type="similarity">
    <text evidence="4">Belongs to the trans-sulfuration enzymes family.</text>
</comment>
<dbReference type="Gene3D" id="3.90.1150.10">
    <property type="entry name" value="Aspartate Aminotransferase, domain 1"/>
    <property type="match status" value="1"/>
</dbReference>
<reference evidence="5 6" key="1">
    <citation type="submission" date="2019-06" db="EMBL/GenBank/DDBJ databases">
        <title>Draft genome of Aliikangiella marina GYP-15.</title>
        <authorList>
            <person name="Wang G."/>
        </authorList>
    </citation>
    <scope>NUCLEOTIDE SEQUENCE [LARGE SCALE GENOMIC DNA]</scope>
    <source>
        <strain evidence="5 6">GYP-15</strain>
    </source>
</reference>
<dbReference type="PANTHER" id="PTHR11808">
    <property type="entry name" value="TRANS-SULFURATION ENZYME FAMILY MEMBER"/>
    <property type="match status" value="1"/>
</dbReference>
<name>A0A545T2S6_9GAMM</name>
<dbReference type="InterPro" id="IPR054542">
    <property type="entry name" value="Cys_met_metab_PP"/>
</dbReference>
<dbReference type="FunFam" id="3.90.1150.10:FF:000008">
    <property type="entry name" value="Cystathionine gamma-synthase"/>
    <property type="match status" value="1"/>
</dbReference>
<dbReference type="EMBL" id="VIKR01000006">
    <property type="protein sequence ID" value="TQV71485.1"/>
    <property type="molecule type" value="Genomic_DNA"/>
</dbReference>
<comment type="cofactor">
    <cofactor evidence="1 4">
        <name>pyridoxal 5'-phosphate</name>
        <dbReference type="ChEBI" id="CHEBI:597326"/>
    </cofactor>
</comment>
<protein>
    <submittedName>
        <fullName evidence="5">Cystathionine gamma-synthase</fullName>
        <ecNumber evidence="5">2.5.1.48</ecNumber>
    </submittedName>
</protein>
<evidence type="ECO:0000256" key="3">
    <source>
        <dbReference type="PIRSR" id="PIRSR001434-2"/>
    </source>
</evidence>
<evidence type="ECO:0000256" key="1">
    <source>
        <dbReference type="ARBA" id="ARBA00001933"/>
    </source>
</evidence>
<dbReference type="GO" id="GO:0019346">
    <property type="term" value="P:transsulfuration"/>
    <property type="evidence" value="ECO:0007669"/>
    <property type="project" value="InterPro"/>
</dbReference>
<organism evidence="5 6">
    <name type="scientific">Aliikangiella marina</name>
    <dbReference type="NCBI Taxonomy" id="1712262"/>
    <lineage>
        <taxon>Bacteria</taxon>
        <taxon>Pseudomonadati</taxon>
        <taxon>Pseudomonadota</taxon>
        <taxon>Gammaproteobacteria</taxon>
        <taxon>Oceanospirillales</taxon>
        <taxon>Pleioneaceae</taxon>
        <taxon>Aliikangiella</taxon>
    </lineage>
</organism>
<dbReference type="InterPro" id="IPR015424">
    <property type="entry name" value="PyrdxlP-dep_Trfase"/>
</dbReference>
<dbReference type="EC" id="2.5.1.48" evidence="5"/>
<dbReference type="GO" id="GO:0019343">
    <property type="term" value="P:cysteine biosynthetic process via cystathionine"/>
    <property type="evidence" value="ECO:0007669"/>
    <property type="project" value="TreeGrafter"/>
</dbReference>